<accession>A0AAP0I212</accession>
<proteinExistence type="predicted"/>
<keyword evidence="3" id="KW-1185">Reference proteome</keyword>
<protein>
    <submittedName>
        <fullName evidence="2">Uncharacterized protein</fullName>
    </submittedName>
</protein>
<feature type="region of interest" description="Disordered" evidence="1">
    <location>
        <begin position="1"/>
        <end position="24"/>
    </location>
</feature>
<comment type="caution">
    <text evidence="2">The sequence shown here is derived from an EMBL/GenBank/DDBJ whole genome shotgun (WGS) entry which is preliminary data.</text>
</comment>
<dbReference type="AlphaFoldDB" id="A0AAP0I212"/>
<feature type="compositionally biased region" description="Basic and acidic residues" evidence="1">
    <location>
        <begin position="1"/>
        <end position="17"/>
    </location>
</feature>
<evidence type="ECO:0000313" key="2">
    <source>
        <dbReference type="EMBL" id="KAK9104804.1"/>
    </source>
</evidence>
<gene>
    <name evidence="2" type="ORF">Scep_021648</name>
</gene>
<reference evidence="2 3" key="1">
    <citation type="submission" date="2024-01" db="EMBL/GenBank/DDBJ databases">
        <title>Genome assemblies of Stephania.</title>
        <authorList>
            <person name="Yang L."/>
        </authorList>
    </citation>
    <scope>NUCLEOTIDE SEQUENCE [LARGE SCALE GENOMIC DNA]</scope>
    <source>
        <strain evidence="2">JXDWG</strain>
        <tissue evidence="2">Leaf</tissue>
    </source>
</reference>
<dbReference type="Proteomes" id="UP001419268">
    <property type="component" value="Unassembled WGS sequence"/>
</dbReference>
<sequence length="109" mass="11718">MREREEKDGGEREELRRGARKAVRRGVGAAELTVASSRRPVGQRAAGGRRSSSVGDYVARRWETTRLVRTTAARRGWRLDAAVGGGGYGGGSGGGKVAVEGVELWKCLY</sequence>
<organism evidence="2 3">
    <name type="scientific">Stephania cephalantha</name>
    <dbReference type="NCBI Taxonomy" id="152367"/>
    <lineage>
        <taxon>Eukaryota</taxon>
        <taxon>Viridiplantae</taxon>
        <taxon>Streptophyta</taxon>
        <taxon>Embryophyta</taxon>
        <taxon>Tracheophyta</taxon>
        <taxon>Spermatophyta</taxon>
        <taxon>Magnoliopsida</taxon>
        <taxon>Ranunculales</taxon>
        <taxon>Menispermaceae</taxon>
        <taxon>Menispermoideae</taxon>
        <taxon>Cissampelideae</taxon>
        <taxon>Stephania</taxon>
    </lineage>
</organism>
<evidence type="ECO:0000256" key="1">
    <source>
        <dbReference type="SAM" id="MobiDB-lite"/>
    </source>
</evidence>
<dbReference type="EMBL" id="JBBNAG010000009">
    <property type="protein sequence ID" value="KAK9104804.1"/>
    <property type="molecule type" value="Genomic_DNA"/>
</dbReference>
<name>A0AAP0I212_9MAGN</name>
<evidence type="ECO:0000313" key="3">
    <source>
        <dbReference type="Proteomes" id="UP001419268"/>
    </source>
</evidence>